<evidence type="ECO:0000313" key="6">
    <source>
        <dbReference type="EMBL" id="RLQ89206.1"/>
    </source>
</evidence>
<accession>A0A3L7JEV3</accession>
<name>A0A3L7JEV3_9HYPH</name>
<keyword evidence="7" id="KW-1185">Reference proteome</keyword>
<evidence type="ECO:0000256" key="2">
    <source>
        <dbReference type="ARBA" id="ARBA00023015"/>
    </source>
</evidence>
<keyword evidence="3" id="KW-0238">DNA-binding</keyword>
<dbReference type="Gene3D" id="3.40.190.290">
    <property type="match status" value="1"/>
</dbReference>
<dbReference type="PRINTS" id="PR00039">
    <property type="entry name" value="HTHLYSR"/>
</dbReference>
<dbReference type="PANTHER" id="PTHR30419:SF31">
    <property type="entry name" value="BLR3139 PROTEIN"/>
    <property type="match status" value="1"/>
</dbReference>
<dbReference type="InterPro" id="IPR000847">
    <property type="entry name" value="LysR_HTH_N"/>
</dbReference>
<dbReference type="CDD" id="cd05466">
    <property type="entry name" value="PBP2_LTTR_substrate"/>
    <property type="match status" value="1"/>
</dbReference>
<evidence type="ECO:0000256" key="3">
    <source>
        <dbReference type="ARBA" id="ARBA00023125"/>
    </source>
</evidence>
<dbReference type="InterPro" id="IPR036390">
    <property type="entry name" value="WH_DNA-bd_sf"/>
</dbReference>
<evidence type="ECO:0000259" key="5">
    <source>
        <dbReference type="PROSITE" id="PS50931"/>
    </source>
</evidence>
<dbReference type="Pfam" id="PF00126">
    <property type="entry name" value="HTH_1"/>
    <property type="match status" value="1"/>
</dbReference>
<proteinExistence type="inferred from homology"/>
<gene>
    <name evidence="6" type="ORF">D8780_14100</name>
</gene>
<sequence>MEARMQDRLEMLIALVREKHFGRAAEALGITQPSLSFGIRALEDQLGAPLVRRGSRYQGLTAEGERVYERALRIVAETRALRDDVRGVKGEVSGLIRLGVVPTALPLSAELVAATRRKHPALRFRILSRTAGEIADGLERLELEAGLSYTMGMEERSISVTPILTEHSCLLVHQDHELAARESVDWSEVGDASPCLLTPGMTNRAIVEEHLRQAGVAPAPSVDSNSILALTTLVALGDHAFVLPERLAHSVAVQAPVKRLSITDGKSATDDPQIGLLLPNRHRLPASLNALRDAAGELRARD</sequence>
<keyword evidence="2" id="KW-0805">Transcription regulation</keyword>
<comment type="caution">
    <text evidence="6">The sequence shown here is derived from an EMBL/GenBank/DDBJ whole genome shotgun (WGS) entry which is preliminary data.</text>
</comment>
<dbReference type="InterPro" id="IPR050950">
    <property type="entry name" value="HTH-type_LysR_regulators"/>
</dbReference>
<feature type="domain" description="HTH lysR-type" evidence="5">
    <location>
        <begin position="1"/>
        <end position="61"/>
    </location>
</feature>
<protein>
    <submittedName>
        <fullName evidence="6">LysR family transcriptional regulator</fullName>
    </submittedName>
</protein>
<organism evidence="6 7">
    <name type="scientific">Notoacmeibacter ruber</name>
    <dbReference type="NCBI Taxonomy" id="2670375"/>
    <lineage>
        <taxon>Bacteria</taxon>
        <taxon>Pseudomonadati</taxon>
        <taxon>Pseudomonadota</taxon>
        <taxon>Alphaproteobacteria</taxon>
        <taxon>Hyphomicrobiales</taxon>
        <taxon>Notoacmeibacteraceae</taxon>
        <taxon>Notoacmeibacter</taxon>
    </lineage>
</organism>
<dbReference type="Gene3D" id="1.10.10.10">
    <property type="entry name" value="Winged helix-like DNA-binding domain superfamily/Winged helix DNA-binding domain"/>
    <property type="match status" value="1"/>
</dbReference>
<dbReference type="PANTHER" id="PTHR30419">
    <property type="entry name" value="HTH-TYPE TRANSCRIPTIONAL REGULATOR YBHD"/>
    <property type="match status" value="1"/>
</dbReference>
<evidence type="ECO:0000256" key="4">
    <source>
        <dbReference type="ARBA" id="ARBA00023163"/>
    </source>
</evidence>
<dbReference type="InterPro" id="IPR036388">
    <property type="entry name" value="WH-like_DNA-bd_sf"/>
</dbReference>
<dbReference type="GO" id="GO:0005829">
    <property type="term" value="C:cytosol"/>
    <property type="evidence" value="ECO:0007669"/>
    <property type="project" value="TreeGrafter"/>
</dbReference>
<dbReference type="Pfam" id="PF03466">
    <property type="entry name" value="LysR_substrate"/>
    <property type="match status" value="1"/>
</dbReference>
<keyword evidence="4" id="KW-0804">Transcription</keyword>
<dbReference type="AlphaFoldDB" id="A0A3L7JEV3"/>
<dbReference type="SUPFAM" id="SSF53850">
    <property type="entry name" value="Periplasmic binding protein-like II"/>
    <property type="match status" value="1"/>
</dbReference>
<dbReference type="PROSITE" id="PS50931">
    <property type="entry name" value="HTH_LYSR"/>
    <property type="match status" value="1"/>
</dbReference>
<dbReference type="GO" id="GO:0003700">
    <property type="term" value="F:DNA-binding transcription factor activity"/>
    <property type="evidence" value="ECO:0007669"/>
    <property type="project" value="InterPro"/>
</dbReference>
<reference evidence="6 7" key="1">
    <citation type="submission" date="2018-10" db="EMBL/GenBank/DDBJ databases">
        <title>Notoacmeibacter sp. M2BS9Y-3-1, whole genome shotgun sequence.</title>
        <authorList>
            <person name="Tuo L."/>
        </authorList>
    </citation>
    <scope>NUCLEOTIDE SEQUENCE [LARGE SCALE GENOMIC DNA]</scope>
    <source>
        <strain evidence="6 7">M2BS9Y-3-1</strain>
    </source>
</reference>
<dbReference type="SUPFAM" id="SSF46785">
    <property type="entry name" value="Winged helix' DNA-binding domain"/>
    <property type="match status" value="1"/>
</dbReference>
<dbReference type="GO" id="GO:0003677">
    <property type="term" value="F:DNA binding"/>
    <property type="evidence" value="ECO:0007669"/>
    <property type="project" value="UniProtKB-KW"/>
</dbReference>
<evidence type="ECO:0000256" key="1">
    <source>
        <dbReference type="ARBA" id="ARBA00009437"/>
    </source>
</evidence>
<evidence type="ECO:0000313" key="7">
    <source>
        <dbReference type="Proteomes" id="UP000281094"/>
    </source>
</evidence>
<dbReference type="Proteomes" id="UP000281094">
    <property type="component" value="Unassembled WGS sequence"/>
</dbReference>
<dbReference type="EMBL" id="RCWN01000001">
    <property type="protein sequence ID" value="RLQ89206.1"/>
    <property type="molecule type" value="Genomic_DNA"/>
</dbReference>
<comment type="similarity">
    <text evidence="1">Belongs to the LysR transcriptional regulatory family.</text>
</comment>
<dbReference type="InterPro" id="IPR005119">
    <property type="entry name" value="LysR_subst-bd"/>
</dbReference>
<dbReference type="FunFam" id="1.10.10.10:FF:000001">
    <property type="entry name" value="LysR family transcriptional regulator"/>
    <property type="match status" value="1"/>
</dbReference>